<accession>A0A1I4PHH8</accession>
<protein>
    <submittedName>
        <fullName evidence="1">Uncharacterized protein</fullName>
    </submittedName>
</protein>
<sequence length="50" mass="6094">MKRRRQKKKNRSYKVEAGQELGYFRSTSETGSLSLLKEFWRKLMKKAREK</sequence>
<dbReference type="Proteomes" id="UP000199668">
    <property type="component" value="Unassembled WGS sequence"/>
</dbReference>
<evidence type="ECO:0000313" key="1">
    <source>
        <dbReference type="EMBL" id="SFM26995.1"/>
    </source>
</evidence>
<dbReference type="AlphaFoldDB" id="A0A1I4PHH8"/>
<dbReference type="STRING" id="266892.SAMN04488054_12627"/>
<proteinExistence type="predicted"/>
<organism evidence="1 2">
    <name type="scientific">Salibacterium qingdaonense</name>
    <dbReference type="NCBI Taxonomy" id="266892"/>
    <lineage>
        <taxon>Bacteria</taxon>
        <taxon>Bacillati</taxon>
        <taxon>Bacillota</taxon>
        <taxon>Bacilli</taxon>
        <taxon>Bacillales</taxon>
        <taxon>Bacillaceae</taxon>
    </lineage>
</organism>
<reference evidence="1 2" key="1">
    <citation type="submission" date="2016-10" db="EMBL/GenBank/DDBJ databases">
        <authorList>
            <person name="de Groot N.N."/>
        </authorList>
    </citation>
    <scope>NUCLEOTIDE SEQUENCE [LARGE SCALE GENOMIC DNA]</scope>
    <source>
        <strain evidence="1 2">CGMCC 1.6134</strain>
    </source>
</reference>
<name>A0A1I4PHH8_9BACI</name>
<evidence type="ECO:0000313" key="2">
    <source>
        <dbReference type="Proteomes" id="UP000199668"/>
    </source>
</evidence>
<dbReference type="EMBL" id="FOTY01000026">
    <property type="protein sequence ID" value="SFM26995.1"/>
    <property type="molecule type" value="Genomic_DNA"/>
</dbReference>
<keyword evidence="2" id="KW-1185">Reference proteome</keyword>
<gene>
    <name evidence="1" type="ORF">SAMN04488054_12627</name>
</gene>
<dbReference type="RefSeq" id="WP_177195577.1">
    <property type="nucleotide sequence ID" value="NZ_FOTY01000026.1"/>
</dbReference>